<evidence type="ECO:0000313" key="2">
    <source>
        <dbReference type="EMBL" id="RFA96797.1"/>
    </source>
</evidence>
<accession>A0A371QZ86</accession>
<gene>
    <name evidence="2" type="ORF">CGL51_04630</name>
    <name evidence="1" type="ORF">CGL52_11705</name>
</gene>
<protein>
    <submittedName>
        <fullName evidence="1">Uncharacterized protein</fullName>
    </submittedName>
</protein>
<dbReference type="EMBL" id="NMUE01000010">
    <property type="protein sequence ID" value="RFA96797.1"/>
    <property type="molecule type" value="Genomic_DNA"/>
</dbReference>
<evidence type="ECO:0000313" key="1">
    <source>
        <dbReference type="EMBL" id="RFA96064.1"/>
    </source>
</evidence>
<name>A0A371QZ86_9CREN</name>
<dbReference type="AlphaFoldDB" id="A0A371QZ86"/>
<proteinExistence type="predicted"/>
<dbReference type="OMA" id="NICRGSF"/>
<dbReference type="RefSeq" id="WP_011007720.1">
    <property type="nucleotide sequence ID" value="NZ_NMUE01000010.1"/>
</dbReference>
<dbReference type="Proteomes" id="UP000257123">
    <property type="component" value="Unassembled WGS sequence"/>
</dbReference>
<sequence>MTAIVEFYDETVRCTSVVLLFTPDAGEVINAAAHGFVNYNEESGVPHLFTAFIGNICRGSFAYITAFLEVKINAPLLGCRRGPLRKVLYLLIGGEVFNKAVAFFTWVLRRELIQ</sequence>
<dbReference type="Proteomes" id="UP000256877">
    <property type="component" value="Unassembled WGS sequence"/>
</dbReference>
<dbReference type="GeneID" id="1465484"/>
<reference evidence="3 4" key="1">
    <citation type="submission" date="2017-07" db="EMBL/GenBank/DDBJ databases">
        <title>Draft genome sequence of aerobic hyperthermophilic archaea, Pyrobaculum aerophilum YKB31 and YKB32.</title>
        <authorList>
            <person name="Mochizuki T."/>
            <person name="Berliner A.J."/>
            <person name="Yoshida-Takashima Y."/>
            <person name="Takaki Y."/>
            <person name="Nunoura T."/>
            <person name="Takai K."/>
        </authorList>
    </citation>
    <scope>NUCLEOTIDE SEQUENCE [LARGE SCALE GENOMIC DNA]</scope>
    <source>
        <strain evidence="2 4">YKB31</strain>
        <strain evidence="1 3">YKB32</strain>
    </source>
</reference>
<organism evidence="1 3">
    <name type="scientific">Pyrobaculum aerophilum</name>
    <dbReference type="NCBI Taxonomy" id="13773"/>
    <lineage>
        <taxon>Archaea</taxon>
        <taxon>Thermoproteota</taxon>
        <taxon>Thermoprotei</taxon>
        <taxon>Thermoproteales</taxon>
        <taxon>Thermoproteaceae</taxon>
        <taxon>Pyrobaculum</taxon>
    </lineage>
</organism>
<comment type="caution">
    <text evidence="1">The sequence shown here is derived from an EMBL/GenBank/DDBJ whole genome shotgun (WGS) entry which is preliminary data.</text>
</comment>
<evidence type="ECO:0000313" key="4">
    <source>
        <dbReference type="Proteomes" id="UP000257123"/>
    </source>
</evidence>
<dbReference type="EMBL" id="NMUF01000044">
    <property type="protein sequence ID" value="RFA96064.1"/>
    <property type="molecule type" value="Genomic_DNA"/>
</dbReference>
<evidence type="ECO:0000313" key="3">
    <source>
        <dbReference type="Proteomes" id="UP000256877"/>
    </source>
</evidence>